<accession>A0A1H0SF66</accession>
<dbReference type="EMBL" id="FNIX01000008">
    <property type="protein sequence ID" value="SDP39858.1"/>
    <property type="molecule type" value="Genomic_DNA"/>
</dbReference>
<dbReference type="PANTHER" id="PTHR36451">
    <property type="entry name" value="PAPS-DEPENDENT SULFOTRANSFERASE STF3"/>
    <property type="match status" value="1"/>
</dbReference>
<keyword evidence="1" id="KW-0808">Transferase</keyword>
<name>A0A1H0SF66_9PSEU</name>
<evidence type="ECO:0000313" key="1">
    <source>
        <dbReference type="EMBL" id="SDP39858.1"/>
    </source>
</evidence>
<dbReference type="RefSeq" id="WP_090099248.1">
    <property type="nucleotide sequence ID" value="NZ_FNIX01000008.1"/>
</dbReference>
<dbReference type="Proteomes" id="UP000199691">
    <property type="component" value="Unassembled WGS sequence"/>
</dbReference>
<dbReference type="SUPFAM" id="SSF52540">
    <property type="entry name" value="P-loop containing nucleoside triphosphate hydrolases"/>
    <property type="match status" value="1"/>
</dbReference>
<proteinExistence type="predicted"/>
<dbReference type="InterPro" id="IPR027417">
    <property type="entry name" value="P-loop_NTPase"/>
</dbReference>
<gene>
    <name evidence="1" type="ORF">SAMN05421507_10815</name>
</gene>
<dbReference type="GO" id="GO:0016740">
    <property type="term" value="F:transferase activity"/>
    <property type="evidence" value="ECO:0007669"/>
    <property type="project" value="UniProtKB-KW"/>
</dbReference>
<dbReference type="STRING" id="641025.SAMN05421507_10815"/>
<dbReference type="Gene3D" id="3.40.50.300">
    <property type="entry name" value="P-loop containing nucleotide triphosphate hydrolases"/>
    <property type="match status" value="1"/>
</dbReference>
<organism evidence="1 2">
    <name type="scientific">Lentzea jiangxiensis</name>
    <dbReference type="NCBI Taxonomy" id="641025"/>
    <lineage>
        <taxon>Bacteria</taxon>
        <taxon>Bacillati</taxon>
        <taxon>Actinomycetota</taxon>
        <taxon>Actinomycetes</taxon>
        <taxon>Pseudonocardiales</taxon>
        <taxon>Pseudonocardiaceae</taxon>
        <taxon>Lentzea</taxon>
    </lineage>
</organism>
<sequence length="382" mass="43252">MTVTTALNVPELLEKACAKTGLADFGDDWFREPLDVLVHSLNTEAALSPLGFELTGHRLTALLCDRLRLRELQRAHPEVLDVEVRVAAEICGLPRTGSTLLHRLLAASPQVTSTLSWEVAYPLPFPGEGPDAAVRKRRARERMRVFSQLSPDFGDLHTVVWDGPEEDVVLLDRTFVSMSFDSFYRVPSYGDWLRSADQRPAYRELREWLQVLRWQDESRSLPWVLKSPHHLTAVDTVLDEFTGCRIVMTHRSPGQAVPSYASMVSAMSAQYSEDVDPVRIGRYWSGRFARTLEGFAAARSARPDRFVDVRFADTVSKPVEVARQVLDALGLRPGPADDAAFEAYLERNRTERHGSHSYAPQDFGLSEEQLRRDFAFYEEVYL</sequence>
<dbReference type="OrthoDB" id="9777890at2"/>
<evidence type="ECO:0000313" key="2">
    <source>
        <dbReference type="Proteomes" id="UP000199691"/>
    </source>
</evidence>
<protein>
    <submittedName>
        <fullName evidence="1">Sulfotransferase family protein</fullName>
    </submittedName>
</protein>
<dbReference type="PANTHER" id="PTHR36451:SF1">
    <property type="entry name" value="OMEGA-HYDROXY-BETA-DIHYDROMENAQUINONE-9 SULFOTRANSFERASE STF3"/>
    <property type="match status" value="1"/>
</dbReference>
<reference evidence="2" key="1">
    <citation type="submission" date="2016-10" db="EMBL/GenBank/DDBJ databases">
        <authorList>
            <person name="Varghese N."/>
            <person name="Submissions S."/>
        </authorList>
    </citation>
    <scope>NUCLEOTIDE SEQUENCE [LARGE SCALE GENOMIC DNA]</scope>
    <source>
        <strain evidence="2">CGMCC 4.6609</strain>
    </source>
</reference>
<dbReference type="InterPro" id="IPR052736">
    <property type="entry name" value="Stf3_sulfotransferase"/>
</dbReference>
<dbReference type="AlphaFoldDB" id="A0A1H0SF66"/>
<keyword evidence="2" id="KW-1185">Reference proteome</keyword>
<dbReference type="Pfam" id="PF13469">
    <property type="entry name" value="Sulfotransfer_3"/>
    <property type="match status" value="1"/>
</dbReference>